<evidence type="ECO:0000313" key="2">
    <source>
        <dbReference type="EMBL" id="QDU58613.1"/>
    </source>
</evidence>
<feature type="transmembrane region" description="Helical" evidence="1">
    <location>
        <begin position="152"/>
        <end position="172"/>
    </location>
</feature>
<dbReference type="EMBL" id="CP036278">
    <property type="protein sequence ID" value="QDU58613.1"/>
    <property type="molecule type" value="Genomic_DNA"/>
</dbReference>
<dbReference type="KEGG" id="amuc:Pan181_48520"/>
<protein>
    <submittedName>
        <fullName evidence="2">Uncharacterized protein</fullName>
    </submittedName>
</protein>
<evidence type="ECO:0000313" key="3">
    <source>
        <dbReference type="Proteomes" id="UP000315750"/>
    </source>
</evidence>
<keyword evidence="1" id="KW-1133">Transmembrane helix</keyword>
<evidence type="ECO:0000256" key="1">
    <source>
        <dbReference type="SAM" id="Phobius"/>
    </source>
</evidence>
<keyword evidence="1" id="KW-0812">Transmembrane</keyword>
<feature type="transmembrane region" description="Helical" evidence="1">
    <location>
        <begin position="109"/>
        <end position="132"/>
    </location>
</feature>
<dbReference type="RefSeq" id="WP_145250844.1">
    <property type="nucleotide sequence ID" value="NZ_CP036278.1"/>
</dbReference>
<gene>
    <name evidence="2" type="ORF">Pan181_48520</name>
</gene>
<feature type="transmembrane region" description="Helical" evidence="1">
    <location>
        <begin position="179"/>
        <end position="201"/>
    </location>
</feature>
<reference evidence="2 3" key="1">
    <citation type="submission" date="2019-02" db="EMBL/GenBank/DDBJ databases">
        <title>Deep-cultivation of Planctomycetes and their phenomic and genomic characterization uncovers novel biology.</title>
        <authorList>
            <person name="Wiegand S."/>
            <person name="Jogler M."/>
            <person name="Boedeker C."/>
            <person name="Pinto D."/>
            <person name="Vollmers J."/>
            <person name="Rivas-Marin E."/>
            <person name="Kohn T."/>
            <person name="Peeters S.H."/>
            <person name="Heuer A."/>
            <person name="Rast P."/>
            <person name="Oberbeckmann S."/>
            <person name="Bunk B."/>
            <person name="Jeske O."/>
            <person name="Meyerdierks A."/>
            <person name="Storesund J.E."/>
            <person name="Kallscheuer N."/>
            <person name="Luecker S."/>
            <person name="Lage O.M."/>
            <person name="Pohl T."/>
            <person name="Merkel B.J."/>
            <person name="Hornburger P."/>
            <person name="Mueller R.-W."/>
            <person name="Bruemmer F."/>
            <person name="Labrenz M."/>
            <person name="Spormann A.M."/>
            <person name="Op den Camp H."/>
            <person name="Overmann J."/>
            <person name="Amann R."/>
            <person name="Jetten M.S.M."/>
            <person name="Mascher T."/>
            <person name="Medema M.H."/>
            <person name="Devos D.P."/>
            <person name="Kaster A.-K."/>
            <person name="Ovreas L."/>
            <person name="Rohde M."/>
            <person name="Galperin M.Y."/>
            <person name="Jogler C."/>
        </authorList>
    </citation>
    <scope>NUCLEOTIDE SEQUENCE [LARGE SCALE GENOMIC DNA]</scope>
    <source>
        <strain evidence="2 3">Pan181</strain>
    </source>
</reference>
<dbReference type="Proteomes" id="UP000315750">
    <property type="component" value="Chromosome"/>
</dbReference>
<dbReference type="AlphaFoldDB" id="A0A518AV76"/>
<name>A0A518AV76_9BACT</name>
<proteinExistence type="predicted"/>
<sequence>MQLIADKRLATARHRENRFPLDAFWEMGIYSLAKTSGFTEYAQIQFSHRWVNWESILAASIRHYVRSRGMHVGSPSTTTFVNGDCGVLKRRGVVEYHLLNRWLIYWSKAMFQGFVDVVFLASLLLISLALWWKKISQRELFGPPGSVVMKAFWIAALSFPCVAAVSSLLGQATLFGESLMAIGCLIFVSYFLTRTIGLLMSGSNQSSNALL</sequence>
<keyword evidence="3" id="KW-1185">Reference proteome</keyword>
<keyword evidence="1" id="KW-0472">Membrane</keyword>
<accession>A0A518AV76</accession>
<organism evidence="2 3">
    <name type="scientific">Aeoliella mucimassa</name>
    <dbReference type="NCBI Taxonomy" id="2527972"/>
    <lineage>
        <taxon>Bacteria</taxon>
        <taxon>Pseudomonadati</taxon>
        <taxon>Planctomycetota</taxon>
        <taxon>Planctomycetia</taxon>
        <taxon>Pirellulales</taxon>
        <taxon>Lacipirellulaceae</taxon>
        <taxon>Aeoliella</taxon>
    </lineage>
</organism>